<dbReference type="EMBL" id="JABTTE010000004">
    <property type="protein sequence ID" value="NSL51240.1"/>
    <property type="molecule type" value="Genomic_DNA"/>
</dbReference>
<dbReference type="InterPro" id="IPR000792">
    <property type="entry name" value="Tscrpt_reg_LuxR_C"/>
</dbReference>
<dbReference type="PANTHER" id="PTHR43214:SF1">
    <property type="entry name" value="TRANSCRIPTIONAL REGULATORY PROTEIN COMA"/>
    <property type="match status" value="1"/>
</dbReference>
<dbReference type="InterPro" id="IPR036388">
    <property type="entry name" value="WH-like_DNA-bd_sf"/>
</dbReference>
<comment type="subcellular location">
    <subcellularLocation>
        <location evidence="1">Cytoplasm</location>
    </subcellularLocation>
</comment>
<evidence type="ECO:0000313" key="11">
    <source>
        <dbReference type="Proteomes" id="UP000625804"/>
    </source>
</evidence>
<dbReference type="InterPro" id="IPR001789">
    <property type="entry name" value="Sig_transdc_resp-reg_receiver"/>
</dbReference>
<keyword evidence="6" id="KW-0804">Transcription</keyword>
<dbReference type="InterPro" id="IPR058245">
    <property type="entry name" value="NreC/VraR/RcsB-like_REC"/>
</dbReference>
<dbReference type="Pfam" id="PF00072">
    <property type="entry name" value="Response_reg"/>
    <property type="match status" value="1"/>
</dbReference>
<evidence type="ECO:0000256" key="5">
    <source>
        <dbReference type="ARBA" id="ARBA00023125"/>
    </source>
</evidence>
<evidence type="ECO:0000313" key="10">
    <source>
        <dbReference type="EMBL" id="NSL51240.1"/>
    </source>
</evidence>
<dbReference type="SMART" id="SM00448">
    <property type="entry name" value="REC"/>
    <property type="match status" value="1"/>
</dbReference>
<dbReference type="SUPFAM" id="SSF46894">
    <property type="entry name" value="C-terminal effector domain of the bipartite response regulators"/>
    <property type="match status" value="1"/>
</dbReference>
<dbReference type="GO" id="GO:0006355">
    <property type="term" value="P:regulation of DNA-templated transcription"/>
    <property type="evidence" value="ECO:0007669"/>
    <property type="project" value="InterPro"/>
</dbReference>
<evidence type="ECO:0000256" key="2">
    <source>
        <dbReference type="ARBA" id="ARBA00022553"/>
    </source>
</evidence>
<protein>
    <submittedName>
        <fullName evidence="10">Response regulator transcription factor</fullName>
    </submittedName>
</protein>
<dbReference type="Proteomes" id="UP000625804">
    <property type="component" value="Unassembled WGS sequence"/>
</dbReference>
<accession>A0A8J8GC58</accession>
<evidence type="ECO:0000259" key="9">
    <source>
        <dbReference type="PROSITE" id="PS50110"/>
    </source>
</evidence>
<dbReference type="InterPro" id="IPR039420">
    <property type="entry name" value="WalR-like"/>
</dbReference>
<organism evidence="10 11">
    <name type="scientific">Calidifontibacillus erzurumensis</name>
    <dbReference type="NCBI Taxonomy" id="2741433"/>
    <lineage>
        <taxon>Bacteria</taxon>
        <taxon>Bacillati</taxon>
        <taxon>Bacillota</taxon>
        <taxon>Bacilli</taxon>
        <taxon>Bacillales</taxon>
        <taxon>Bacillaceae</taxon>
        <taxon>Calidifontibacillus/Schinkia group</taxon>
        <taxon>Calidifontibacillus</taxon>
    </lineage>
</organism>
<dbReference type="GO" id="GO:0000160">
    <property type="term" value="P:phosphorelay signal transduction system"/>
    <property type="evidence" value="ECO:0007669"/>
    <property type="project" value="UniProtKB-KW"/>
</dbReference>
<dbReference type="PANTHER" id="PTHR43214">
    <property type="entry name" value="TWO-COMPONENT RESPONSE REGULATOR"/>
    <property type="match status" value="1"/>
</dbReference>
<dbReference type="GO" id="GO:0003677">
    <property type="term" value="F:DNA binding"/>
    <property type="evidence" value="ECO:0007669"/>
    <property type="project" value="UniProtKB-KW"/>
</dbReference>
<dbReference type="GO" id="GO:0005737">
    <property type="term" value="C:cytoplasm"/>
    <property type="evidence" value="ECO:0007669"/>
    <property type="project" value="UniProtKB-SubCell"/>
</dbReference>
<reference evidence="10" key="1">
    <citation type="submission" date="2020-06" db="EMBL/GenBank/DDBJ databases">
        <title>A novel thermopfilic bacterium from Erzurum, Turkey.</title>
        <authorList>
            <person name="Adiguzel A."/>
            <person name="Ay H."/>
            <person name="Baltaci M.O."/>
        </authorList>
    </citation>
    <scope>NUCLEOTIDE SEQUENCE</scope>
    <source>
        <strain evidence="10">P2</strain>
    </source>
</reference>
<evidence type="ECO:0000256" key="7">
    <source>
        <dbReference type="PROSITE-ProRule" id="PRU00169"/>
    </source>
</evidence>
<dbReference type="InterPro" id="IPR016032">
    <property type="entry name" value="Sig_transdc_resp-reg_C-effctor"/>
</dbReference>
<evidence type="ECO:0000256" key="1">
    <source>
        <dbReference type="ARBA" id="ARBA00004496"/>
    </source>
</evidence>
<feature type="domain" description="HTH luxR-type" evidence="8">
    <location>
        <begin position="146"/>
        <end position="211"/>
    </location>
</feature>
<feature type="domain" description="Response regulatory" evidence="9">
    <location>
        <begin position="3"/>
        <end position="119"/>
    </location>
</feature>
<dbReference type="PROSITE" id="PS50043">
    <property type="entry name" value="HTH_LUXR_2"/>
    <property type="match status" value="1"/>
</dbReference>
<comment type="caution">
    <text evidence="10">The sequence shown here is derived from an EMBL/GenBank/DDBJ whole genome shotgun (WGS) entry which is preliminary data.</text>
</comment>
<proteinExistence type="predicted"/>
<evidence type="ECO:0000259" key="8">
    <source>
        <dbReference type="PROSITE" id="PS50043"/>
    </source>
</evidence>
<feature type="modified residue" description="4-aspartylphosphate" evidence="7">
    <location>
        <position position="54"/>
    </location>
</feature>
<keyword evidence="2 7" id="KW-0597">Phosphoprotein</keyword>
<keyword evidence="5" id="KW-0238">DNA-binding</keyword>
<dbReference type="RefSeq" id="WP_173730437.1">
    <property type="nucleotide sequence ID" value="NZ_JABTTE010000004.1"/>
</dbReference>
<dbReference type="CDD" id="cd17535">
    <property type="entry name" value="REC_NarL-like"/>
    <property type="match status" value="1"/>
</dbReference>
<evidence type="ECO:0000256" key="6">
    <source>
        <dbReference type="ARBA" id="ARBA00023163"/>
    </source>
</evidence>
<gene>
    <name evidence="10" type="ORF">HR057_05585</name>
</gene>
<keyword evidence="11" id="KW-1185">Reference proteome</keyword>
<keyword evidence="3" id="KW-0902">Two-component regulatory system</keyword>
<dbReference type="InterPro" id="IPR011006">
    <property type="entry name" value="CheY-like_superfamily"/>
</dbReference>
<evidence type="ECO:0000256" key="3">
    <source>
        <dbReference type="ARBA" id="ARBA00023012"/>
    </source>
</evidence>
<sequence>MFQILLVDDHPSVREGTKAMIETDKNLQVTLASCGKEALKLIEEKTRFDLYLFDLFLPDINGIELTKLVIGKDSDACVLIITGFDIEVHFNLMMESGASGFISKTASTDQLLTSVYCALRKEAVVPVSLLRQLRRNEIKGEISNGETVASISLNEKEQLVLFEASLGKSNKEIAQKLLMSQRMVEYHLTKIFNILNVSSRGEAVAKARELRLLPSEMFVNRK</sequence>
<dbReference type="AlphaFoldDB" id="A0A8J8GC58"/>
<keyword evidence="4" id="KW-0805">Transcription regulation</keyword>
<dbReference type="Gene3D" id="1.10.10.10">
    <property type="entry name" value="Winged helix-like DNA-binding domain superfamily/Winged helix DNA-binding domain"/>
    <property type="match status" value="1"/>
</dbReference>
<dbReference type="CDD" id="cd06170">
    <property type="entry name" value="LuxR_C_like"/>
    <property type="match status" value="1"/>
</dbReference>
<dbReference type="Gene3D" id="3.40.50.2300">
    <property type="match status" value="1"/>
</dbReference>
<name>A0A8J8GC58_9BACI</name>
<dbReference type="SMART" id="SM00421">
    <property type="entry name" value="HTH_LUXR"/>
    <property type="match status" value="1"/>
</dbReference>
<dbReference type="Pfam" id="PF00196">
    <property type="entry name" value="GerE"/>
    <property type="match status" value="1"/>
</dbReference>
<dbReference type="SUPFAM" id="SSF52172">
    <property type="entry name" value="CheY-like"/>
    <property type="match status" value="1"/>
</dbReference>
<evidence type="ECO:0000256" key="4">
    <source>
        <dbReference type="ARBA" id="ARBA00023015"/>
    </source>
</evidence>
<dbReference type="PROSITE" id="PS50110">
    <property type="entry name" value="RESPONSE_REGULATORY"/>
    <property type="match status" value="1"/>
</dbReference>